<gene>
    <name evidence="2" type="ordered locus">RHA1_ro02347</name>
</gene>
<dbReference type="EMBL" id="CP000431">
    <property type="protein sequence ID" value="ABG94153.1"/>
    <property type="molecule type" value="Genomic_DNA"/>
</dbReference>
<protein>
    <submittedName>
        <fullName evidence="2">Uncharacterized protein</fullName>
    </submittedName>
</protein>
<dbReference type="CDD" id="cd00085">
    <property type="entry name" value="HNHc"/>
    <property type="match status" value="1"/>
</dbReference>
<dbReference type="KEGG" id="rha:RHA1_ro02347"/>
<proteinExistence type="predicted"/>
<dbReference type="eggNOG" id="COG1403">
    <property type="taxonomic scope" value="Bacteria"/>
</dbReference>
<dbReference type="AlphaFoldDB" id="Q0SE83"/>
<evidence type="ECO:0000313" key="2">
    <source>
        <dbReference type="EMBL" id="ABG94153.1"/>
    </source>
</evidence>
<reference evidence="3" key="1">
    <citation type="journal article" date="2006" name="Proc. Natl. Acad. Sci. U.S.A.">
        <title>The complete genome of Rhodococcus sp. RHA1 provides insights into a catabolic powerhouse.</title>
        <authorList>
            <person name="McLeod M.P."/>
            <person name="Warren R.L."/>
            <person name="Hsiao W.W.L."/>
            <person name="Araki N."/>
            <person name="Myhre M."/>
            <person name="Fernandes C."/>
            <person name="Miyazawa D."/>
            <person name="Wong W."/>
            <person name="Lillquist A.L."/>
            <person name="Wang D."/>
            <person name="Dosanjh M."/>
            <person name="Hara H."/>
            <person name="Petrescu A."/>
            <person name="Morin R.D."/>
            <person name="Yang G."/>
            <person name="Stott J.M."/>
            <person name="Schein J.E."/>
            <person name="Shin H."/>
            <person name="Smailus D."/>
            <person name="Siddiqui A.S."/>
            <person name="Marra M.A."/>
            <person name="Jones S.J.M."/>
            <person name="Holt R."/>
            <person name="Brinkman F.S.L."/>
            <person name="Miyauchi K."/>
            <person name="Fukuda M."/>
            <person name="Davies J.E."/>
            <person name="Mohn W.W."/>
            <person name="Eltis L.D."/>
        </authorList>
    </citation>
    <scope>NUCLEOTIDE SEQUENCE [LARGE SCALE GENOMIC DNA]</scope>
    <source>
        <strain evidence="3">RHA1</strain>
    </source>
</reference>
<name>Q0SE83_RHOJR</name>
<evidence type="ECO:0000313" key="3">
    <source>
        <dbReference type="Proteomes" id="UP000008710"/>
    </source>
</evidence>
<evidence type="ECO:0000256" key="1">
    <source>
        <dbReference type="SAM" id="MobiDB-lite"/>
    </source>
</evidence>
<sequence length="573" mass="62276">MASEGAVPRSLPQDRAPERCTVSTAVDRRSAVLRDRCVRTTGAHDRQEIRANLCSNRVGDIQCPYRGDQLEDQTDQCPRLRSSFSKITHGDDLSQSRRNRGKTAHTNVRRGTYVRFGGIDGSRGVGVDSAAVNAFLAELPKLDLDIDDATRIDVLRTLEEVKAACAGVQARVTADLDASIRTARADRQVPVAHRGRGIANQVALARRDSPFRGGRHLGMATALVHEMPRTLALLERGVLSEWRATILVRETACLTREDRTALDYLLCADPATLDGLGDQAVCAKVRAAAAEVDAEAMVRRARKAVSDRRVTSRPAPDTMAYVSALLPVAQGVAVHATLTRDADSILAAGDERTRSQIMADLLVSRVTGAPHTATAPPITVNLVISDRALLDRGSEPAYVQGYGPVPAALAGHWIHEAVQATIDPETGNEARVTLRRLYANPHSGALTATESQARRFPAGLARMIDLRDRTCRTPWCDAPIRHHDHIQPREYEGPTTAHNGAGLCAACNYAKQGAGWNARPHQLPGGLHKIEICTPTGHRYRSTEPPLPKPLPLREVQISSPVERILIEYLHAA</sequence>
<dbReference type="Proteomes" id="UP000008710">
    <property type="component" value="Chromosome"/>
</dbReference>
<dbReference type="HOGENOM" id="CLU_021786_0_1_11"/>
<dbReference type="InterPro" id="IPR003615">
    <property type="entry name" value="HNH_nuc"/>
</dbReference>
<organism evidence="2 3">
    <name type="scientific">Rhodococcus jostii (strain RHA1)</name>
    <dbReference type="NCBI Taxonomy" id="101510"/>
    <lineage>
        <taxon>Bacteria</taxon>
        <taxon>Bacillati</taxon>
        <taxon>Actinomycetota</taxon>
        <taxon>Actinomycetes</taxon>
        <taxon>Mycobacteriales</taxon>
        <taxon>Nocardiaceae</taxon>
        <taxon>Rhodococcus</taxon>
    </lineage>
</organism>
<feature type="region of interest" description="Disordered" evidence="1">
    <location>
        <begin position="1"/>
        <end position="22"/>
    </location>
</feature>
<accession>Q0SE83</accession>